<dbReference type="SUPFAM" id="SSF53335">
    <property type="entry name" value="S-adenosyl-L-methionine-dependent methyltransferases"/>
    <property type="match status" value="1"/>
</dbReference>
<dbReference type="InterPro" id="IPR029063">
    <property type="entry name" value="SAM-dependent_MTases_sf"/>
</dbReference>
<dbReference type="GO" id="GO:0008168">
    <property type="term" value="F:methyltransferase activity"/>
    <property type="evidence" value="ECO:0007669"/>
    <property type="project" value="UniProtKB-KW"/>
</dbReference>
<dbReference type="AlphaFoldDB" id="A0A835XP57"/>
<evidence type="ECO:0000313" key="6">
    <source>
        <dbReference type="Proteomes" id="UP000612055"/>
    </source>
</evidence>
<reference evidence="5" key="1">
    <citation type="journal article" date="2020" name="bioRxiv">
        <title>Comparative genomics of Chlamydomonas.</title>
        <authorList>
            <person name="Craig R.J."/>
            <person name="Hasan A.R."/>
            <person name="Ness R.W."/>
            <person name="Keightley P.D."/>
        </authorList>
    </citation>
    <scope>NUCLEOTIDE SEQUENCE</scope>
    <source>
        <strain evidence="5">CCAP 11/70</strain>
    </source>
</reference>
<feature type="compositionally biased region" description="Low complexity" evidence="4">
    <location>
        <begin position="7"/>
        <end position="36"/>
    </location>
</feature>
<dbReference type="PANTHER" id="PTHR43619">
    <property type="entry name" value="S-ADENOSYL-L-METHIONINE-DEPENDENT METHYLTRANSFERASE YKTD-RELATED"/>
    <property type="match status" value="1"/>
</dbReference>
<evidence type="ECO:0000256" key="3">
    <source>
        <dbReference type="ARBA" id="ARBA00022679"/>
    </source>
</evidence>
<dbReference type="InterPro" id="IPR007213">
    <property type="entry name" value="Ppm1/Ppm2/Tcmp"/>
</dbReference>
<dbReference type="Gene3D" id="3.40.50.150">
    <property type="entry name" value="Vaccinia Virus protein VP39"/>
    <property type="match status" value="1"/>
</dbReference>
<gene>
    <name evidence="5" type="ORF">HYH03_014340</name>
</gene>
<name>A0A835XP57_9CHLO</name>
<sequence length="388" mass="40555">MAQTLTAEGALGPAAAPASAAAPPSAPVAEAAASAPSPSPAPAPAAAPAAAIAPSPAAAPVPAKGAPAPAPASPVGSGGSSRLGLLRAVTRGTPTNYDMLVLRTLNRDQALPNANGDHLAAALRDELMPLRSWWLKHWPGSKANMRRTLENPFWGVPGAINFIDARTKWFDEAVTQALDGGIKQVVVVAAGYDTRAYRLGRPGVRFFEVDLPIASETKQRLVDKLGFVKDQAARPTYVGADLARVPLAQALAGTGFDPAAPTLWTVEGLVYYLPGDAPHALYAAISALSAPGSRVWFDFMSEEALAGRGSFPGFKTTAKSVANKDEPFVWGLPPCREGVAGFLAGSGLELGDFLTPKDMVGRMLPHLPWSDRRPPIASFYLYATARKP</sequence>
<dbReference type="PANTHER" id="PTHR43619:SF2">
    <property type="entry name" value="S-ADENOSYL-L-METHIONINE-DEPENDENT METHYLTRANSFERASES SUPERFAMILY PROTEIN"/>
    <property type="match status" value="1"/>
</dbReference>
<keyword evidence="2" id="KW-0489">Methyltransferase</keyword>
<dbReference type="EMBL" id="JAEHOE010000103">
    <property type="protein sequence ID" value="KAG2486967.1"/>
    <property type="molecule type" value="Genomic_DNA"/>
</dbReference>
<accession>A0A835XP57</accession>
<comment type="similarity">
    <text evidence="1">Belongs to the UPF0677 family.</text>
</comment>
<evidence type="ECO:0000256" key="4">
    <source>
        <dbReference type="SAM" id="MobiDB-lite"/>
    </source>
</evidence>
<organism evidence="5 6">
    <name type="scientific">Edaphochlamys debaryana</name>
    <dbReference type="NCBI Taxonomy" id="47281"/>
    <lineage>
        <taxon>Eukaryota</taxon>
        <taxon>Viridiplantae</taxon>
        <taxon>Chlorophyta</taxon>
        <taxon>core chlorophytes</taxon>
        <taxon>Chlorophyceae</taxon>
        <taxon>CS clade</taxon>
        <taxon>Chlamydomonadales</taxon>
        <taxon>Chlamydomonadales incertae sedis</taxon>
        <taxon>Edaphochlamys</taxon>
    </lineage>
</organism>
<proteinExistence type="inferred from homology"/>
<dbReference type="GO" id="GO:0032259">
    <property type="term" value="P:methylation"/>
    <property type="evidence" value="ECO:0007669"/>
    <property type="project" value="UniProtKB-KW"/>
</dbReference>
<comment type="caution">
    <text evidence="5">The sequence shown here is derived from an EMBL/GenBank/DDBJ whole genome shotgun (WGS) entry which is preliminary data.</text>
</comment>
<feature type="compositionally biased region" description="Low complexity" evidence="4">
    <location>
        <begin position="46"/>
        <end position="67"/>
    </location>
</feature>
<dbReference type="Proteomes" id="UP000612055">
    <property type="component" value="Unassembled WGS sequence"/>
</dbReference>
<dbReference type="Pfam" id="PF04072">
    <property type="entry name" value="LCM"/>
    <property type="match status" value="1"/>
</dbReference>
<keyword evidence="6" id="KW-1185">Reference proteome</keyword>
<keyword evidence="3" id="KW-0808">Transferase</keyword>
<evidence type="ECO:0000313" key="5">
    <source>
        <dbReference type="EMBL" id="KAG2486967.1"/>
    </source>
</evidence>
<protein>
    <recommendedName>
        <fullName evidence="7">S-adenosyl-L-methionine-dependent methyltransferase</fullName>
    </recommendedName>
</protein>
<evidence type="ECO:0000256" key="1">
    <source>
        <dbReference type="ARBA" id="ARBA00008138"/>
    </source>
</evidence>
<dbReference type="InterPro" id="IPR011610">
    <property type="entry name" value="SAM_mthyl_Trfase_ML2640-like"/>
</dbReference>
<dbReference type="OrthoDB" id="203237at2759"/>
<dbReference type="NCBIfam" id="TIGR00027">
    <property type="entry name" value="mthyl_TIGR00027"/>
    <property type="match status" value="1"/>
</dbReference>
<feature type="region of interest" description="Disordered" evidence="4">
    <location>
        <begin position="1"/>
        <end position="82"/>
    </location>
</feature>
<evidence type="ECO:0008006" key="7">
    <source>
        <dbReference type="Google" id="ProtNLM"/>
    </source>
</evidence>
<evidence type="ECO:0000256" key="2">
    <source>
        <dbReference type="ARBA" id="ARBA00022603"/>
    </source>
</evidence>